<feature type="coiled-coil region" evidence="5">
    <location>
        <begin position="299"/>
        <end position="397"/>
    </location>
</feature>
<organism evidence="6 7">
    <name type="scientific">Pygocentrus nattereri</name>
    <name type="common">Red-bellied piranha</name>
    <dbReference type="NCBI Taxonomy" id="42514"/>
    <lineage>
        <taxon>Eukaryota</taxon>
        <taxon>Metazoa</taxon>
        <taxon>Chordata</taxon>
        <taxon>Craniata</taxon>
        <taxon>Vertebrata</taxon>
        <taxon>Euteleostomi</taxon>
        <taxon>Actinopterygii</taxon>
        <taxon>Neopterygii</taxon>
        <taxon>Teleostei</taxon>
        <taxon>Ostariophysi</taxon>
        <taxon>Characiformes</taxon>
        <taxon>Characoidei</taxon>
        <taxon>Pygocentrus</taxon>
    </lineage>
</organism>
<dbReference type="GeneTree" id="ENSGT00940000154003"/>
<gene>
    <name evidence="6" type="primary">LRRC45</name>
</gene>
<sequence>MEDFRRAYLRLCKEAGLEPQESVLVQLQAVTGGTRLDLSGQSLTVESCAVLGRTLQKDTLFTELVLQDCMLSEEGAKLFLNGLCSNTTVRALDLKGNNLRGAGAEALGKLLVRNKTLRRLVLEWNALGMWEEGFSIFCEGLASNSCLTQLDLRNNQINHQGAAELALALKRNSVLEELDLRWNNIGLLGGRSLLDALQQNRTVLQVEMAGNNIPSDILRAIEQSMEHNADRQSALRESRSRTQVLSKEIQNLKVEKGRQFVSLMETIDKQREEMGRSSRNSSMRLGQLQEALHERKSAVNSLTAKLQMTEAALALSEQKVNNLGDLLTRLKLEKTELMDRQSRELKKLQEESVLREGKLLRETNSLSEKNHQLKNKVQELDRRCTAQQDQIFELKQELTNSTGELKLRLAQAEGTTILHAQTQHLCNLRLNEVDQVNRHLEESERALQDRILKLEGQRIQLEEVRLTQINSMEEKLRSARQSRDEAQSHCAQQKQTITELHARVGQQSIEMDALRRRIDELQQDLAGKEQEKMAEVTRVRVELQEQIGHLQAERTAQSGLKEKIAALEREMKALGASHREALLDKESEISSLLERLRMKEGEIQRMREDEAQRASFLQNAILTYVQGSPLGHYSPKK</sequence>
<dbReference type="GO" id="GO:0005886">
    <property type="term" value="C:plasma membrane"/>
    <property type="evidence" value="ECO:0007669"/>
    <property type="project" value="TreeGrafter"/>
</dbReference>
<dbReference type="AlphaFoldDB" id="A0AAR2JGU5"/>
<keyword evidence="2" id="KW-0963">Cytoplasm</keyword>
<evidence type="ECO:0000256" key="1">
    <source>
        <dbReference type="ARBA" id="ARBA00004300"/>
    </source>
</evidence>
<reference evidence="6" key="2">
    <citation type="submission" date="2025-08" db="UniProtKB">
        <authorList>
            <consortium name="Ensembl"/>
        </authorList>
    </citation>
    <scope>IDENTIFICATION</scope>
</reference>
<keyword evidence="3 5" id="KW-0175">Coiled coil</keyword>
<keyword evidence="4" id="KW-0206">Cytoskeleton</keyword>
<dbReference type="InterPro" id="IPR052116">
    <property type="entry name" value="Centro_Cilium_Assembly"/>
</dbReference>
<keyword evidence="7" id="KW-1185">Reference proteome</keyword>
<evidence type="ECO:0000256" key="2">
    <source>
        <dbReference type="ARBA" id="ARBA00022490"/>
    </source>
</evidence>
<dbReference type="Ensembl" id="ENSPNAT00000084855.1">
    <property type="protein sequence ID" value="ENSPNAP00000051268.1"/>
    <property type="gene ID" value="ENSPNAG00000012363.2"/>
</dbReference>
<evidence type="ECO:0000313" key="7">
    <source>
        <dbReference type="Proteomes" id="UP001501920"/>
    </source>
</evidence>
<proteinExistence type="predicted"/>
<protein>
    <recommendedName>
        <fullName evidence="8">Leucine rich repeat containing 45</fullName>
    </recommendedName>
</protein>
<evidence type="ECO:0008006" key="8">
    <source>
        <dbReference type="Google" id="ProtNLM"/>
    </source>
</evidence>
<evidence type="ECO:0000256" key="4">
    <source>
        <dbReference type="ARBA" id="ARBA00023212"/>
    </source>
</evidence>
<comment type="subcellular location">
    <subcellularLocation>
        <location evidence="1">Cytoplasm</location>
        <location evidence="1">Cytoskeleton</location>
        <location evidence="1">Microtubule organizing center</location>
        <location evidence="1">Centrosome</location>
    </subcellularLocation>
</comment>
<dbReference type="SUPFAM" id="SSF52047">
    <property type="entry name" value="RNI-like"/>
    <property type="match status" value="1"/>
</dbReference>
<reference evidence="6 7" key="1">
    <citation type="submission" date="2020-10" db="EMBL/GenBank/DDBJ databases">
        <title>Pygocentrus nattereri (red-bellied piranha) genome, fPygNat1, primary haplotype.</title>
        <authorList>
            <person name="Myers G."/>
            <person name="Meyer A."/>
            <person name="Karagic N."/>
            <person name="Pippel M."/>
            <person name="Winkler S."/>
            <person name="Tracey A."/>
            <person name="Wood J."/>
            <person name="Formenti G."/>
            <person name="Howe K."/>
            <person name="Fedrigo O."/>
            <person name="Jarvis E.D."/>
        </authorList>
    </citation>
    <scope>NUCLEOTIDE SEQUENCE [LARGE SCALE GENOMIC DNA]</scope>
</reference>
<dbReference type="PANTHER" id="PTHR23170">
    <property type="entry name" value="NY-REN-58 ANTIGEN"/>
    <property type="match status" value="1"/>
</dbReference>
<dbReference type="Pfam" id="PF13516">
    <property type="entry name" value="LRR_6"/>
    <property type="match status" value="3"/>
</dbReference>
<accession>A0AAR2JGU5</accession>
<reference evidence="6" key="3">
    <citation type="submission" date="2025-09" db="UniProtKB">
        <authorList>
            <consortium name="Ensembl"/>
        </authorList>
    </citation>
    <scope>IDENTIFICATION</scope>
</reference>
<dbReference type="InterPro" id="IPR032675">
    <property type="entry name" value="LRR_dom_sf"/>
</dbReference>
<name>A0AAR2JGU5_PYGNA</name>
<dbReference type="PANTHER" id="PTHR23170:SF3">
    <property type="entry name" value="LEUCINE-RICH REPEAT-CONTAINING PROTEIN 45"/>
    <property type="match status" value="1"/>
</dbReference>
<dbReference type="Gene3D" id="3.80.10.10">
    <property type="entry name" value="Ribonuclease Inhibitor"/>
    <property type="match status" value="2"/>
</dbReference>
<evidence type="ECO:0000313" key="6">
    <source>
        <dbReference type="Ensembl" id="ENSPNAP00000051268.1"/>
    </source>
</evidence>
<dbReference type="SMART" id="SM00368">
    <property type="entry name" value="LRR_RI"/>
    <property type="match status" value="5"/>
</dbReference>
<evidence type="ECO:0000256" key="5">
    <source>
        <dbReference type="SAM" id="Coils"/>
    </source>
</evidence>
<feature type="coiled-coil region" evidence="5">
    <location>
        <begin position="437"/>
        <end position="609"/>
    </location>
</feature>
<dbReference type="InterPro" id="IPR001611">
    <property type="entry name" value="Leu-rich_rpt"/>
</dbReference>
<dbReference type="Proteomes" id="UP001501920">
    <property type="component" value="Chromosome 13"/>
</dbReference>
<evidence type="ECO:0000256" key="3">
    <source>
        <dbReference type="ARBA" id="ARBA00023054"/>
    </source>
</evidence>
<dbReference type="GO" id="GO:0005813">
    <property type="term" value="C:centrosome"/>
    <property type="evidence" value="ECO:0007669"/>
    <property type="project" value="UniProtKB-SubCell"/>
</dbReference>